<name>A0ABZ0V724_9MICO</name>
<protein>
    <submittedName>
        <fullName evidence="1">Protealysin inhibitor emfourin</fullName>
    </submittedName>
</protein>
<dbReference type="Pfam" id="PF20242">
    <property type="entry name" value="Emfourin"/>
    <property type="match status" value="1"/>
</dbReference>
<dbReference type="RefSeq" id="WP_322409539.1">
    <property type="nucleotide sequence ID" value="NZ_CP139779.1"/>
</dbReference>
<sequence length="106" mass="11779">MSDQTDDGDGTDAVVVILVERTGGVTGIPRRWRAEAEGDDASSWLPLIDACPWDGSSRPGRGADRFRWRVHARWHGADREAEFGDADLEGPWQTLVERVREHGRPG</sequence>
<reference evidence="1 2" key="1">
    <citation type="submission" date="2023-06" db="EMBL/GenBank/DDBJ databases">
        <title>Rock-solubilizing bacteria, Microbacterium invictum, promotes re-establishment of vegetation in rocky wasteland by accelerating rock bio-weathering and reshaping soil bacterial community.</title>
        <authorList>
            <person name="Liu C."/>
        </authorList>
    </citation>
    <scope>NUCLEOTIDE SEQUENCE [LARGE SCALE GENOMIC DNA]</scope>
    <source>
        <strain evidence="1 2">X-18</strain>
    </source>
</reference>
<keyword evidence="2" id="KW-1185">Reference proteome</keyword>
<accession>A0ABZ0V724</accession>
<gene>
    <name evidence="1" type="ORF">T9R20_11980</name>
</gene>
<dbReference type="EMBL" id="CP139779">
    <property type="protein sequence ID" value="WQB69416.1"/>
    <property type="molecule type" value="Genomic_DNA"/>
</dbReference>
<dbReference type="InterPro" id="IPR049457">
    <property type="entry name" value="Emfourin"/>
</dbReference>
<evidence type="ECO:0000313" key="1">
    <source>
        <dbReference type="EMBL" id="WQB69416.1"/>
    </source>
</evidence>
<dbReference type="Proteomes" id="UP001324533">
    <property type="component" value="Chromosome"/>
</dbReference>
<proteinExistence type="predicted"/>
<organism evidence="1 2">
    <name type="scientific">Microbacterium invictum</name>
    <dbReference type="NCBI Taxonomy" id="515415"/>
    <lineage>
        <taxon>Bacteria</taxon>
        <taxon>Bacillati</taxon>
        <taxon>Actinomycetota</taxon>
        <taxon>Actinomycetes</taxon>
        <taxon>Micrococcales</taxon>
        <taxon>Microbacteriaceae</taxon>
        <taxon>Microbacterium</taxon>
    </lineage>
</organism>
<evidence type="ECO:0000313" key="2">
    <source>
        <dbReference type="Proteomes" id="UP001324533"/>
    </source>
</evidence>